<dbReference type="AlphaFoldDB" id="A0A5B1L9R6"/>
<protein>
    <submittedName>
        <fullName evidence="1">ATP-dependent endonuclease</fullName>
    </submittedName>
</protein>
<comment type="caution">
    <text evidence="1">The sequence shown here is derived from an EMBL/GenBank/DDBJ whole genome shotgun (WGS) entry which is preliminary data.</text>
</comment>
<keyword evidence="2" id="KW-1185">Reference proteome</keyword>
<keyword evidence="1" id="KW-0255">Endonuclease</keyword>
<dbReference type="GO" id="GO:0004519">
    <property type="term" value="F:endonuclease activity"/>
    <property type="evidence" value="ECO:0007669"/>
    <property type="project" value="UniProtKB-KW"/>
</dbReference>
<name>A0A5B1L9R6_9ACTN</name>
<evidence type="ECO:0000313" key="1">
    <source>
        <dbReference type="EMBL" id="KAA1417024.1"/>
    </source>
</evidence>
<dbReference type="RefSeq" id="WP_149729694.1">
    <property type="nucleotide sequence ID" value="NZ_VUJV01000006.1"/>
</dbReference>
<evidence type="ECO:0000313" key="2">
    <source>
        <dbReference type="Proteomes" id="UP000325003"/>
    </source>
</evidence>
<proteinExistence type="predicted"/>
<accession>A0A5B1L9R6</accession>
<reference evidence="1 2" key="2">
    <citation type="submission" date="2019-09" db="EMBL/GenBank/DDBJ databases">
        <authorList>
            <person name="Jin C."/>
        </authorList>
    </citation>
    <scope>NUCLEOTIDE SEQUENCE [LARGE SCALE GENOMIC DNA]</scope>
    <source>
        <strain evidence="1 2">BN130099</strain>
    </source>
</reference>
<reference evidence="1 2" key="1">
    <citation type="submission" date="2019-09" db="EMBL/GenBank/DDBJ databases">
        <title>Nocardioides panacisoli sp. nov., isolated from the soil of a ginseng field.</title>
        <authorList>
            <person name="Cho C."/>
        </authorList>
    </citation>
    <scope>NUCLEOTIDE SEQUENCE [LARGE SCALE GENOMIC DNA]</scope>
    <source>
        <strain evidence="1 2">BN130099</strain>
    </source>
</reference>
<dbReference type="Proteomes" id="UP000325003">
    <property type="component" value="Unassembled WGS sequence"/>
</dbReference>
<sequence length="172" mass="18508">MSGPLALVEGESDRVALLELAARLGRDLSGVEVRAMGGITNLGSHLTSADAAQHTVLLHDEGETAYVERTLARLDRDIPRFVCRADLEDELVRALGIPRALEVVDAGGDLASWEILTHQPFHRDRPEAAVLRRFWGTTSGRKEKYAGLLAAALEPDQAPAPLTGLLDALRAG</sequence>
<keyword evidence="1" id="KW-0540">Nuclease</keyword>
<keyword evidence="1" id="KW-0378">Hydrolase</keyword>
<dbReference type="EMBL" id="VUJV01000006">
    <property type="protein sequence ID" value="KAA1417024.1"/>
    <property type="molecule type" value="Genomic_DNA"/>
</dbReference>
<organism evidence="1 2">
    <name type="scientific">Nocardioides humilatus</name>
    <dbReference type="NCBI Taxonomy" id="2607660"/>
    <lineage>
        <taxon>Bacteria</taxon>
        <taxon>Bacillati</taxon>
        <taxon>Actinomycetota</taxon>
        <taxon>Actinomycetes</taxon>
        <taxon>Propionibacteriales</taxon>
        <taxon>Nocardioidaceae</taxon>
        <taxon>Nocardioides</taxon>
    </lineage>
</organism>
<gene>
    <name evidence="1" type="ORF">F0U44_17765</name>
</gene>